<proteinExistence type="predicted"/>
<dbReference type="EMBL" id="JYDL01000297">
    <property type="protein sequence ID" value="KRX12675.1"/>
    <property type="molecule type" value="Genomic_DNA"/>
</dbReference>
<name>A0A0V0RDU0_9BILA</name>
<keyword evidence="2" id="KW-1185">Reference proteome</keyword>
<protein>
    <submittedName>
        <fullName evidence="1">Uncharacterized protein</fullName>
    </submittedName>
</protein>
<dbReference type="AlphaFoldDB" id="A0A0V0RDU0"/>
<gene>
    <name evidence="1" type="ORF">T07_11468</name>
</gene>
<accession>A0A0V0RDU0</accession>
<dbReference type="Proteomes" id="UP000054630">
    <property type="component" value="Unassembled WGS sequence"/>
</dbReference>
<comment type="caution">
    <text evidence="1">The sequence shown here is derived from an EMBL/GenBank/DDBJ whole genome shotgun (WGS) entry which is preliminary data.</text>
</comment>
<reference evidence="1 2" key="1">
    <citation type="submission" date="2015-01" db="EMBL/GenBank/DDBJ databases">
        <title>Evolution of Trichinella species and genotypes.</title>
        <authorList>
            <person name="Korhonen P.K."/>
            <person name="Edoardo P."/>
            <person name="Giuseppe L.R."/>
            <person name="Gasser R.B."/>
        </authorList>
    </citation>
    <scope>NUCLEOTIDE SEQUENCE [LARGE SCALE GENOMIC DNA]</scope>
    <source>
        <strain evidence="1">ISS37</strain>
    </source>
</reference>
<evidence type="ECO:0000313" key="1">
    <source>
        <dbReference type="EMBL" id="KRX12675.1"/>
    </source>
</evidence>
<sequence length="122" mass="13670">MFLFRPQPALGPRPGLQKKPPALRPVFDCGVSLSGLQVLLPLRLKCVRLTEESLRQLQLATQQVVIDRVDIELFQFRQETVQSGLVSGELPGQCFRCCGHSSRVLRISVGRCLSNPARRTKM</sequence>
<evidence type="ECO:0000313" key="2">
    <source>
        <dbReference type="Proteomes" id="UP000054630"/>
    </source>
</evidence>
<organism evidence="1 2">
    <name type="scientific">Trichinella nelsoni</name>
    <dbReference type="NCBI Taxonomy" id="6336"/>
    <lineage>
        <taxon>Eukaryota</taxon>
        <taxon>Metazoa</taxon>
        <taxon>Ecdysozoa</taxon>
        <taxon>Nematoda</taxon>
        <taxon>Enoplea</taxon>
        <taxon>Dorylaimia</taxon>
        <taxon>Trichinellida</taxon>
        <taxon>Trichinellidae</taxon>
        <taxon>Trichinella</taxon>
    </lineage>
</organism>